<accession>A0ABU7ACH7</accession>
<proteinExistence type="predicted"/>
<protein>
    <submittedName>
        <fullName evidence="1">Uncharacterized protein</fullName>
    </submittedName>
</protein>
<sequence length="132" mass="14523">MQLYTTPPNDYFVGPPLTESTAKILLGYVSRSFAHTKILTHSSFAASNRFSSKFTIYLAHSIFPSTLTTFAASAGGKPSHSMMLKRLKELHPLAFTFPSYRKDSWISASLFSLCLCSVLSNPQSVVADGRSH</sequence>
<evidence type="ECO:0000313" key="2">
    <source>
        <dbReference type="Proteomes" id="UP001345963"/>
    </source>
</evidence>
<keyword evidence="2" id="KW-1185">Reference proteome</keyword>
<dbReference type="Proteomes" id="UP001345963">
    <property type="component" value="Unassembled WGS sequence"/>
</dbReference>
<comment type="caution">
    <text evidence="1">The sequence shown here is derived from an EMBL/GenBank/DDBJ whole genome shotgun (WGS) entry which is preliminary data.</text>
</comment>
<organism evidence="1 2">
    <name type="scientific">Ataeniobius toweri</name>
    <dbReference type="NCBI Taxonomy" id="208326"/>
    <lineage>
        <taxon>Eukaryota</taxon>
        <taxon>Metazoa</taxon>
        <taxon>Chordata</taxon>
        <taxon>Craniata</taxon>
        <taxon>Vertebrata</taxon>
        <taxon>Euteleostomi</taxon>
        <taxon>Actinopterygii</taxon>
        <taxon>Neopterygii</taxon>
        <taxon>Teleostei</taxon>
        <taxon>Neoteleostei</taxon>
        <taxon>Acanthomorphata</taxon>
        <taxon>Ovalentaria</taxon>
        <taxon>Atherinomorphae</taxon>
        <taxon>Cyprinodontiformes</taxon>
        <taxon>Goodeidae</taxon>
        <taxon>Ataeniobius</taxon>
    </lineage>
</organism>
<dbReference type="EMBL" id="JAHUTI010010762">
    <property type="protein sequence ID" value="MED6235707.1"/>
    <property type="molecule type" value="Genomic_DNA"/>
</dbReference>
<gene>
    <name evidence="1" type="ORF">ATANTOWER_032062</name>
</gene>
<evidence type="ECO:0000313" key="1">
    <source>
        <dbReference type="EMBL" id="MED6235707.1"/>
    </source>
</evidence>
<name>A0ABU7ACH7_9TELE</name>
<reference evidence="1 2" key="1">
    <citation type="submission" date="2021-07" db="EMBL/GenBank/DDBJ databases">
        <authorList>
            <person name="Palmer J.M."/>
        </authorList>
    </citation>
    <scope>NUCLEOTIDE SEQUENCE [LARGE SCALE GENOMIC DNA]</scope>
    <source>
        <strain evidence="1 2">AT_MEX2019</strain>
        <tissue evidence="1">Muscle</tissue>
    </source>
</reference>